<proteinExistence type="predicted"/>
<dbReference type="Proteomes" id="UP001597391">
    <property type="component" value="Unassembled WGS sequence"/>
</dbReference>
<evidence type="ECO:0000313" key="4">
    <source>
        <dbReference type="Proteomes" id="UP001597391"/>
    </source>
</evidence>
<keyword evidence="1" id="KW-0159">Chromosome partition</keyword>
<accession>A0ABW5XCI3</accession>
<name>A0ABW5XCI3_9MICO</name>
<dbReference type="PANTHER" id="PTHR33969">
    <property type="entry name" value="SEGREGATION AND CONDENSATION PROTEIN A"/>
    <property type="match status" value="1"/>
</dbReference>
<dbReference type="PANTHER" id="PTHR33969:SF2">
    <property type="entry name" value="SEGREGATION AND CONDENSATION PROTEIN A"/>
    <property type="match status" value="1"/>
</dbReference>
<organism evidence="3 4">
    <name type="scientific">Populibacterium corticicola</name>
    <dbReference type="NCBI Taxonomy" id="1812826"/>
    <lineage>
        <taxon>Bacteria</taxon>
        <taxon>Bacillati</taxon>
        <taxon>Actinomycetota</taxon>
        <taxon>Actinomycetes</taxon>
        <taxon>Micrococcales</taxon>
        <taxon>Jonesiaceae</taxon>
        <taxon>Populibacterium</taxon>
    </lineage>
</organism>
<dbReference type="Gene3D" id="6.10.250.2410">
    <property type="match status" value="1"/>
</dbReference>
<dbReference type="InterPro" id="IPR003768">
    <property type="entry name" value="ScpA"/>
</dbReference>
<dbReference type="EMBL" id="JBHUOP010000001">
    <property type="protein sequence ID" value="MFD2839552.1"/>
    <property type="molecule type" value="Genomic_DNA"/>
</dbReference>
<evidence type="ECO:0000313" key="3">
    <source>
        <dbReference type="EMBL" id="MFD2839552.1"/>
    </source>
</evidence>
<evidence type="ECO:0000256" key="1">
    <source>
        <dbReference type="ARBA" id="ARBA00022829"/>
    </source>
</evidence>
<comment type="caution">
    <text evidence="3">The sequence shown here is derived from an EMBL/GenBank/DDBJ whole genome shotgun (WGS) entry which is preliminary data.</text>
</comment>
<sequence length="306" mass="34180">MTLAPPELWEPSTEGDHDIESSDGFHVHLENFSGPFDLLLSLIAKHKLDITEIALAQVTDEFIAYLRAAQDDNDTGEAHIGGDSSKNLGIASEFLLVAATLLDLKAARLLPQPETDDEDALELLEARDLLFAKLLQYRAFKELAAVFEARMERQTRFVPRAVPLEPRFAEVLPPLVWNMTPTRLHALAQRALGLAEPVAPPMVRTTHLHNPRISMADEIPYVLEFFSHTPDATFEDLTADATDNLQVVIRFLIMLEFYRDAVLEFSQPDPLGDMHLRFVGESGYVPRFSDEYSGAVAASRDEAVTQ</sequence>
<reference evidence="4" key="1">
    <citation type="journal article" date="2019" name="Int. J. Syst. Evol. Microbiol.">
        <title>The Global Catalogue of Microorganisms (GCM) 10K type strain sequencing project: providing services to taxonomists for standard genome sequencing and annotation.</title>
        <authorList>
            <consortium name="The Broad Institute Genomics Platform"/>
            <consortium name="The Broad Institute Genome Sequencing Center for Infectious Disease"/>
            <person name="Wu L."/>
            <person name="Ma J."/>
        </authorList>
    </citation>
    <scope>NUCLEOTIDE SEQUENCE [LARGE SCALE GENOMIC DNA]</scope>
    <source>
        <strain evidence="4">KCTC 33576</strain>
    </source>
</reference>
<gene>
    <name evidence="3" type="ORF">ACFSYH_03100</name>
</gene>
<dbReference type="RefSeq" id="WP_377465034.1">
    <property type="nucleotide sequence ID" value="NZ_JBHUOP010000001.1"/>
</dbReference>
<keyword evidence="4" id="KW-1185">Reference proteome</keyword>
<protein>
    <recommendedName>
        <fullName evidence="2">Segregation and condensation protein A</fullName>
    </recommendedName>
</protein>
<dbReference type="Pfam" id="PF02616">
    <property type="entry name" value="SMC_ScpA"/>
    <property type="match status" value="1"/>
</dbReference>
<evidence type="ECO:0000256" key="2">
    <source>
        <dbReference type="ARBA" id="ARBA00044777"/>
    </source>
</evidence>